<protein>
    <submittedName>
        <fullName evidence="1">Uncharacterized protein</fullName>
    </submittedName>
</protein>
<gene>
    <name evidence="1" type="ORF">HAP48_021205</name>
</gene>
<sequence>MRRDKGVDRRILLAIEAKRSRAAAPVDVDGVDPQDALDHLASMHEEGLYSGPKPHKSSRSGEIDQVLVSDLTPAGRQRLKQLNDEHQRNMVGGTVTFAEALEHAPESNAVGLRGVQADGAAGEIRPAISNDVPPGGVVIAGPGSERRSTPTRIPAVVILQVDALLLLLRSEADRLRQLRINDNPDLRELEELEQKLDEVRNTTVAVESGRVPPDAAEQAARSLGNYVRSWFDKNHEKILTDVFDGTFKVGVFVSATAICASLMHVEPNLAATISGVLVGGAPVTDSIKVVSDWWNNLKDNNGD</sequence>
<dbReference type="AlphaFoldDB" id="A0A973W0X9"/>
<proteinExistence type="predicted"/>
<organism evidence="1">
    <name type="scientific">Bradyrhizobium septentrionale</name>
    <dbReference type="NCBI Taxonomy" id="1404411"/>
    <lineage>
        <taxon>Bacteria</taxon>
        <taxon>Pseudomonadati</taxon>
        <taxon>Pseudomonadota</taxon>
        <taxon>Alphaproteobacteria</taxon>
        <taxon>Hyphomicrobiales</taxon>
        <taxon>Nitrobacteraceae</taxon>
        <taxon>Bradyrhizobium</taxon>
    </lineage>
</organism>
<accession>A0A973W0X9</accession>
<dbReference type="RefSeq" id="WP_166204871.1">
    <property type="nucleotide sequence ID" value="NZ_CP088285.1"/>
</dbReference>
<dbReference type="EMBL" id="JAAOLE020000001">
    <property type="protein sequence ID" value="NVI45438.1"/>
    <property type="molecule type" value="Genomic_DNA"/>
</dbReference>
<comment type="caution">
    <text evidence="1">The sequence shown here is derived from an EMBL/GenBank/DDBJ whole genome shotgun (WGS) entry which is preliminary data.</text>
</comment>
<evidence type="ECO:0000313" key="1">
    <source>
        <dbReference type="EMBL" id="NVI45438.1"/>
    </source>
</evidence>
<reference evidence="1" key="1">
    <citation type="submission" date="2020-06" db="EMBL/GenBank/DDBJ databases">
        <title>Whole Genome Sequence of Bradyrhizobium sp. Strain 1S1.</title>
        <authorList>
            <person name="Bromfield E.S.P."/>
            <person name="Cloutier S."/>
        </authorList>
    </citation>
    <scope>NUCLEOTIDE SEQUENCE [LARGE SCALE GENOMIC DNA]</scope>
    <source>
        <strain evidence="1">1S1</strain>
    </source>
</reference>
<name>A0A973W0X9_9BRAD</name>